<keyword evidence="4" id="KW-1185">Reference proteome</keyword>
<reference evidence="4" key="1">
    <citation type="journal article" date="2019" name="Int. J. Syst. Evol. Microbiol.">
        <title>The Global Catalogue of Microorganisms (GCM) 10K type strain sequencing project: providing services to taxonomists for standard genome sequencing and annotation.</title>
        <authorList>
            <consortium name="The Broad Institute Genomics Platform"/>
            <consortium name="The Broad Institute Genome Sequencing Center for Infectious Disease"/>
            <person name="Wu L."/>
            <person name="Ma J."/>
        </authorList>
    </citation>
    <scope>NUCLEOTIDE SEQUENCE [LARGE SCALE GENOMIC DNA]</scope>
    <source>
        <strain evidence="4">JCM 17906</strain>
    </source>
</reference>
<gene>
    <name evidence="3" type="ORF">GCM10023175_14940</name>
</gene>
<evidence type="ECO:0000313" key="4">
    <source>
        <dbReference type="Proteomes" id="UP001501598"/>
    </source>
</evidence>
<feature type="region of interest" description="Disordered" evidence="1">
    <location>
        <begin position="9"/>
        <end position="34"/>
    </location>
</feature>
<feature type="transmembrane region" description="Helical" evidence="2">
    <location>
        <begin position="43"/>
        <end position="68"/>
    </location>
</feature>
<dbReference type="Proteomes" id="UP001501598">
    <property type="component" value="Unassembled WGS sequence"/>
</dbReference>
<sequence length="76" mass="7574">MTPEDQLAQALRAQASARGREAALHPAPRPPLGGPRAALQRQIALALAVALLAGVLLGVGIALVSLLAPGVLPTVG</sequence>
<evidence type="ECO:0000313" key="3">
    <source>
        <dbReference type="EMBL" id="GAA4541284.1"/>
    </source>
</evidence>
<keyword evidence="2" id="KW-0472">Membrane</keyword>
<proteinExistence type="predicted"/>
<keyword evidence="2" id="KW-0812">Transmembrane</keyword>
<keyword evidence="2" id="KW-1133">Transmembrane helix</keyword>
<organism evidence="3 4">
    <name type="scientific">Pseudonocardia xishanensis</name>
    <dbReference type="NCBI Taxonomy" id="630995"/>
    <lineage>
        <taxon>Bacteria</taxon>
        <taxon>Bacillati</taxon>
        <taxon>Actinomycetota</taxon>
        <taxon>Actinomycetes</taxon>
        <taxon>Pseudonocardiales</taxon>
        <taxon>Pseudonocardiaceae</taxon>
        <taxon>Pseudonocardia</taxon>
    </lineage>
</organism>
<evidence type="ECO:0000256" key="1">
    <source>
        <dbReference type="SAM" id="MobiDB-lite"/>
    </source>
</evidence>
<evidence type="ECO:0000256" key="2">
    <source>
        <dbReference type="SAM" id="Phobius"/>
    </source>
</evidence>
<comment type="caution">
    <text evidence="3">The sequence shown here is derived from an EMBL/GenBank/DDBJ whole genome shotgun (WGS) entry which is preliminary data.</text>
</comment>
<dbReference type="EMBL" id="BAABGT010000024">
    <property type="protein sequence ID" value="GAA4541284.1"/>
    <property type="molecule type" value="Genomic_DNA"/>
</dbReference>
<dbReference type="RefSeq" id="WP_345414086.1">
    <property type="nucleotide sequence ID" value="NZ_BAABGT010000024.1"/>
</dbReference>
<accession>A0ABP8RKE2</accession>
<protein>
    <submittedName>
        <fullName evidence="3">Uncharacterized protein</fullName>
    </submittedName>
</protein>
<name>A0ABP8RKE2_9PSEU</name>